<comment type="caution">
    <text evidence="2">The sequence shown here is derived from an EMBL/GenBank/DDBJ whole genome shotgun (WGS) entry which is preliminary data.</text>
</comment>
<dbReference type="InterPro" id="IPR016181">
    <property type="entry name" value="Acyl_CoA_acyltransferase"/>
</dbReference>
<evidence type="ECO:0000259" key="1">
    <source>
        <dbReference type="PROSITE" id="PS51186"/>
    </source>
</evidence>
<dbReference type="SUPFAM" id="SSF55729">
    <property type="entry name" value="Acyl-CoA N-acyltransferases (Nat)"/>
    <property type="match status" value="2"/>
</dbReference>
<protein>
    <submittedName>
        <fullName evidence="2">Beta-lysine N-acetyltransferase</fullName>
    </submittedName>
</protein>
<organism evidence="2 3">
    <name type="scientific">Polycladospora coralii</name>
    <dbReference type="NCBI Taxonomy" id="2771432"/>
    <lineage>
        <taxon>Bacteria</taxon>
        <taxon>Bacillati</taxon>
        <taxon>Bacillota</taxon>
        <taxon>Bacilli</taxon>
        <taxon>Bacillales</taxon>
        <taxon>Thermoactinomycetaceae</taxon>
        <taxon>Polycladospora</taxon>
    </lineage>
</organism>
<dbReference type="NCBIfam" id="TIGR03827">
    <property type="entry name" value="GNAT_ablB"/>
    <property type="match status" value="1"/>
</dbReference>
<evidence type="ECO:0000313" key="2">
    <source>
        <dbReference type="EMBL" id="MBD1372545.1"/>
    </source>
</evidence>
<dbReference type="Pfam" id="PF00583">
    <property type="entry name" value="Acetyltransf_1"/>
    <property type="match status" value="1"/>
</dbReference>
<sequence>MPLNKQMGVWNLHMMTKQVVPTSVSYELDEYNSRIKLIQYSKDSIESLVDHLEQLANDNDLSKVMIYADPEDISIFEKLGFELEGEISGFFDGDPACVLSRFLNNGRSIQKDEAKKDEIVEMAENADTLSEPPALEPGYAMRCATMDDAEALARIYDQVFKTYPTPMHDPAYVKKCMENDVYFTVVTYNGEVISTASADIFTNYNSAEITDCATLPEHRGKGLLSCIIFDLEQRMREKGVPNLFSLTRAVSTGMNMVISKLGFEYKGRLIQNSQIGGTFEDMNIWIKNIK</sequence>
<name>A0A926NBX4_9BACL</name>
<dbReference type="Proteomes" id="UP000661691">
    <property type="component" value="Unassembled WGS sequence"/>
</dbReference>
<dbReference type="InterPro" id="IPR022525">
    <property type="entry name" value="GNAT_AblB"/>
</dbReference>
<reference evidence="2" key="1">
    <citation type="submission" date="2020-09" db="EMBL/GenBank/DDBJ databases">
        <title>A novel bacterium of genus Hazenella, isolated from South China Sea.</title>
        <authorList>
            <person name="Huang H."/>
            <person name="Mo K."/>
            <person name="Hu Y."/>
        </authorList>
    </citation>
    <scope>NUCLEOTIDE SEQUENCE</scope>
    <source>
        <strain evidence="2">IB182357</strain>
    </source>
</reference>
<keyword evidence="3" id="KW-1185">Reference proteome</keyword>
<dbReference type="CDD" id="cd04301">
    <property type="entry name" value="NAT_SF"/>
    <property type="match status" value="1"/>
</dbReference>
<dbReference type="Gene3D" id="3.40.630.30">
    <property type="match status" value="1"/>
</dbReference>
<dbReference type="GO" id="GO:0008080">
    <property type="term" value="F:N-acetyltransferase activity"/>
    <property type="evidence" value="ECO:0007669"/>
    <property type="project" value="InterPro"/>
</dbReference>
<dbReference type="EMBL" id="JACXAH010000011">
    <property type="protein sequence ID" value="MBD1372545.1"/>
    <property type="molecule type" value="Genomic_DNA"/>
</dbReference>
<feature type="domain" description="N-acetyltransferase" evidence="1">
    <location>
        <begin position="139"/>
        <end position="290"/>
    </location>
</feature>
<dbReference type="PROSITE" id="PS51186">
    <property type="entry name" value="GNAT"/>
    <property type="match status" value="1"/>
</dbReference>
<dbReference type="InterPro" id="IPR000182">
    <property type="entry name" value="GNAT_dom"/>
</dbReference>
<gene>
    <name evidence="2" type="primary">ablB</name>
    <name evidence="2" type="ORF">IC620_09280</name>
</gene>
<accession>A0A926NBX4</accession>
<evidence type="ECO:0000313" key="3">
    <source>
        <dbReference type="Proteomes" id="UP000661691"/>
    </source>
</evidence>
<dbReference type="RefSeq" id="WP_191140470.1">
    <property type="nucleotide sequence ID" value="NZ_JACXAG020000006.1"/>
</dbReference>
<dbReference type="AlphaFoldDB" id="A0A926NBX4"/>
<proteinExistence type="predicted"/>